<protein>
    <recommendedName>
        <fullName evidence="6">Acetyl-CoA acetyltransferase</fullName>
        <ecNumber evidence="2">2.3.1.9</ecNumber>
    </recommendedName>
    <alternativeName>
        <fullName evidence="7">Ergosterol biosynthesis protein 10</fullName>
    </alternativeName>
</protein>
<feature type="active site" description="Acyl-thioester intermediate" evidence="8">
    <location>
        <position position="90"/>
    </location>
</feature>
<feature type="domain" description="Thiolase C-terminal" evidence="11">
    <location>
        <begin position="273"/>
        <end position="395"/>
    </location>
</feature>
<dbReference type="InterPro" id="IPR002155">
    <property type="entry name" value="Thiolase"/>
</dbReference>
<dbReference type="EC" id="2.3.1.9" evidence="2"/>
<organism evidence="12 13">
    <name type="scientific">Wickerhamomyces pijperi</name>
    <name type="common">Yeast</name>
    <name type="synonym">Pichia pijperi</name>
    <dbReference type="NCBI Taxonomy" id="599730"/>
    <lineage>
        <taxon>Eukaryota</taxon>
        <taxon>Fungi</taxon>
        <taxon>Dikarya</taxon>
        <taxon>Ascomycota</taxon>
        <taxon>Saccharomycotina</taxon>
        <taxon>Saccharomycetes</taxon>
        <taxon>Phaffomycetales</taxon>
        <taxon>Wickerhamomycetaceae</taxon>
        <taxon>Wickerhamomyces</taxon>
    </lineage>
</organism>
<accession>A0A9P8PQB6</accession>
<evidence type="ECO:0000256" key="5">
    <source>
        <dbReference type="ARBA" id="ARBA00037924"/>
    </source>
</evidence>
<evidence type="ECO:0000256" key="4">
    <source>
        <dbReference type="ARBA" id="ARBA00023315"/>
    </source>
</evidence>
<keyword evidence="3 9" id="KW-0808">Transferase</keyword>
<dbReference type="InterPro" id="IPR020610">
    <property type="entry name" value="Thiolase_AS"/>
</dbReference>
<dbReference type="FunFam" id="3.40.47.10:FF:000007">
    <property type="entry name" value="acetyl-CoA acetyltransferase, mitochondrial"/>
    <property type="match status" value="1"/>
</dbReference>
<evidence type="ECO:0000259" key="10">
    <source>
        <dbReference type="Pfam" id="PF00108"/>
    </source>
</evidence>
<evidence type="ECO:0000313" key="13">
    <source>
        <dbReference type="Proteomes" id="UP000774326"/>
    </source>
</evidence>
<dbReference type="CDD" id="cd00751">
    <property type="entry name" value="thiolase"/>
    <property type="match status" value="1"/>
</dbReference>
<dbReference type="PROSITE" id="PS00099">
    <property type="entry name" value="THIOLASE_3"/>
    <property type="match status" value="1"/>
</dbReference>
<dbReference type="Proteomes" id="UP000774326">
    <property type="component" value="Unassembled WGS sequence"/>
</dbReference>
<evidence type="ECO:0000313" key="12">
    <source>
        <dbReference type="EMBL" id="KAH3676132.1"/>
    </source>
</evidence>
<evidence type="ECO:0000256" key="3">
    <source>
        <dbReference type="ARBA" id="ARBA00022679"/>
    </source>
</evidence>
<dbReference type="OrthoDB" id="5404651at2759"/>
<dbReference type="GO" id="GO:0005739">
    <property type="term" value="C:mitochondrion"/>
    <property type="evidence" value="ECO:0007669"/>
    <property type="project" value="TreeGrafter"/>
</dbReference>
<feature type="active site" description="Proton acceptor" evidence="8">
    <location>
        <position position="352"/>
    </location>
</feature>
<dbReference type="AlphaFoldDB" id="A0A9P8PQB6"/>
<feature type="active site" description="Proton acceptor" evidence="8">
    <location>
        <position position="382"/>
    </location>
</feature>
<dbReference type="InterPro" id="IPR020617">
    <property type="entry name" value="Thiolase_C"/>
</dbReference>
<dbReference type="SUPFAM" id="SSF53901">
    <property type="entry name" value="Thiolase-like"/>
    <property type="match status" value="2"/>
</dbReference>
<proteinExistence type="inferred from homology"/>
<sequence length="403" mass="41686">MAQSVYIVAAARTPMGSFQGSLASQSYVDLGVHAVKAALAQVPDIAAESVDELVFGGVLQANVGQNPAKQVAIKSGLGVNTNASTINKVCASGTKATIIGAQSILTGSADIVVVGGAESMTNAPYYLPSGRAGARFGDATIVDALQRDGLNDAYDNTAMGVSAEKCARDHDLSREKQDDFAIKSYQKAAKAHADGKFKAEIAPITIKGFRGKPDVVVSIDEESTKLNIDKLKTARTVFQKENGTVTAANASPINDGGAALILVSEKKLAELNLTPLARIAGWGEAEQNPQDFTTAPALAVPVALRHAGLSIDEIDFFEFNEAFSVVGLANQKILNLPDEKINVYGGAVALGHPLGCSGARIIVTLTSVLNQEGGRFGVAAICNGGGGASAIVIEKISSEHIAL</sequence>
<dbReference type="Gene3D" id="3.40.47.10">
    <property type="match status" value="1"/>
</dbReference>
<evidence type="ECO:0000256" key="7">
    <source>
        <dbReference type="ARBA" id="ARBA00084041"/>
    </source>
</evidence>
<dbReference type="InterPro" id="IPR020616">
    <property type="entry name" value="Thiolase_N"/>
</dbReference>
<evidence type="ECO:0000256" key="8">
    <source>
        <dbReference type="PIRSR" id="PIRSR000429-1"/>
    </source>
</evidence>
<evidence type="ECO:0000256" key="2">
    <source>
        <dbReference type="ARBA" id="ARBA00012705"/>
    </source>
</evidence>
<comment type="caution">
    <text evidence="12">The sequence shown here is derived from an EMBL/GenBank/DDBJ whole genome shotgun (WGS) entry which is preliminary data.</text>
</comment>
<evidence type="ECO:0000256" key="6">
    <source>
        <dbReference type="ARBA" id="ARBA00044137"/>
    </source>
</evidence>
<dbReference type="Pfam" id="PF02803">
    <property type="entry name" value="Thiolase_C"/>
    <property type="match status" value="1"/>
</dbReference>
<dbReference type="PROSITE" id="PS00737">
    <property type="entry name" value="THIOLASE_2"/>
    <property type="match status" value="1"/>
</dbReference>
<dbReference type="PIRSF" id="PIRSF000429">
    <property type="entry name" value="Ac-CoA_Ac_transf"/>
    <property type="match status" value="1"/>
</dbReference>
<feature type="domain" description="Thiolase N-terminal" evidence="10">
    <location>
        <begin position="5"/>
        <end position="265"/>
    </location>
</feature>
<dbReference type="PANTHER" id="PTHR18919">
    <property type="entry name" value="ACETYL-COA C-ACYLTRANSFERASE"/>
    <property type="match status" value="1"/>
</dbReference>
<keyword evidence="4 9" id="KW-0012">Acyltransferase</keyword>
<comment type="pathway">
    <text evidence="5">Metabolic intermediate biosynthesis; (R)-mevalonate biosynthesis; (R)-mevalonate from acetyl-CoA: step 1/3.</text>
</comment>
<dbReference type="InterPro" id="IPR016039">
    <property type="entry name" value="Thiolase-like"/>
</dbReference>
<dbReference type="NCBIfam" id="TIGR01930">
    <property type="entry name" value="AcCoA-C-Actrans"/>
    <property type="match status" value="1"/>
</dbReference>
<dbReference type="EMBL" id="JAEUBG010005319">
    <property type="protein sequence ID" value="KAH3676132.1"/>
    <property type="molecule type" value="Genomic_DNA"/>
</dbReference>
<dbReference type="Pfam" id="PF00108">
    <property type="entry name" value="Thiolase_N"/>
    <property type="match status" value="1"/>
</dbReference>
<dbReference type="GO" id="GO:0006696">
    <property type="term" value="P:ergosterol biosynthetic process"/>
    <property type="evidence" value="ECO:0007669"/>
    <property type="project" value="TreeGrafter"/>
</dbReference>
<comment type="similarity">
    <text evidence="1 9">Belongs to the thiolase-like superfamily. Thiolase family.</text>
</comment>
<dbReference type="GO" id="GO:0003985">
    <property type="term" value="F:acetyl-CoA C-acetyltransferase activity"/>
    <property type="evidence" value="ECO:0007669"/>
    <property type="project" value="UniProtKB-EC"/>
</dbReference>
<gene>
    <name evidence="12" type="ORF">WICPIJ_009203</name>
</gene>
<dbReference type="GO" id="GO:0006635">
    <property type="term" value="P:fatty acid beta-oxidation"/>
    <property type="evidence" value="ECO:0007669"/>
    <property type="project" value="TreeGrafter"/>
</dbReference>
<reference evidence="12" key="2">
    <citation type="submission" date="2021-01" db="EMBL/GenBank/DDBJ databases">
        <authorList>
            <person name="Schikora-Tamarit M.A."/>
        </authorList>
    </citation>
    <scope>NUCLEOTIDE SEQUENCE</scope>
    <source>
        <strain evidence="12">CBS2887</strain>
    </source>
</reference>
<reference evidence="12" key="1">
    <citation type="journal article" date="2021" name="Open Biol.">
        <title>Shared evolutionary footprints suggest mitochondrial oxidative damage underlies multiple complex I losses in fungi.</title>
        <authorList>
            <person name="Schikora-Tamarit M.A."/>
            <person name="Marcet-Houben M."/>
            <person name="Nosek J."/>
            <person name="Gabaldon T."/>
        </authorList>
    </citation>
    <scope>NUCLEOTIDE SEQUENCE</scope>
    <source>
        <strain evidence="12">CBS2887</strain>
    </source>
</reference>
<evidence type="ECO:0000256" key="1">
    <source>
        <dbReference type="ARBA" id="ARBA00010982"/>
    </source>
</evidence>
<keyword evidence="13" id="KW-1185">Reference proteome</keyword>
<dbReference type="InterPro" id="IPR020613">
    <property type="entry name" value="Thiolase_CS"/>
</dbReference>
<name>A0A9P8PQB6_WICPI</name>
<evidence type="ECO:0000256" key="9">
    <source>
        <dbReference type="RuleBase" id="RU003557"/>
    </source>
</evidence>
<dbReference type="PANTHER" id="PTHR18919:SF165">
    <property type="entry name" value="ACETYL-COA ACETYLTRANSFERASE"/>
    <property type="match status" value="1"/>
</dbReference>
<evidence type="ECO:0000259" key="11">
    <source>
        <dbReference type="Pfam" id="PF02803"/>
    </source>
</evidence>